<feature type="transmembrane region" description="Helical" evidence="7">
    <location>
        <begin position="220"/>
        <end position="244"/>
    </location>
</feature>
<feature type="transmembrane region" description="Helical" evidence="7">
    <location>
        <begin position="256"/>
        <end position="280"/>
    </location>
</feature>
<evidence type="ECO:0000313" key="9">
    <source>
        <dbReference type="Proteomes" id="UP000294309"/>
    </source>
</evidence>
<sequence length="553" mass="61052">MSERAKTLTKLSILFMSFAIIFGFRNIINNQVQFGLLACVLFLVGGAIYAIPMVLLTSEFGSIHKLKNQEAGLGSFCAFALGKKGGFLASWASYFGNLFFFATMAPFTVIALSFFFYGKNGFDELAIVLSAKISDANATRLSTCTLALFAILIFWAGTYVSSKGPKWIGKITNIGGTASLCLGLLFILIALCYALPVNGVEETFGWNSFNALENQFNGDWWSFISMLPWLIFAYNGIETISVFIKDTKGGSRAFRIGSTIGMVCVIFLMVIGTLLLSMTISQSDIEKWGISNSYFMVYPKILGISESSGWHRAIVHIVGFVTALNGMGSLFFWTAAPAKVFLSEVPHNTMGKYLSKTDKNGIPLNALWIQAIVVSAILIIVGTTTSGEVEVGDDGVKAVTSSSDFLSRILQATTSLATVQMFYYFWAYIWFRWKNDDEPRDTKFFKNKIPAIILTSLALGLVVIAFFFGTVPSPTLWKKDWVDALITFILVFGGFIFFMGIGYLVWYLQVTRKGIQEDGSIDQSAIMSSKNRKTKVLNSTNENTNIVESKKVE</sequence>
<dbReference type="RefSeq" id="WP_134297475.1">
    <property type="nucleotide sequence ID" value="NZ_CP038013.1"/>
</dbReference>
<feature type="transmembrane region" description="Helical" evidence="7">
    <location>
        <begin position="409"/>
        <end position="431"/>
    </location>
</feature>
<reference evidence="8 9" key="1">
    <citation type="submission" date="2019-03" db="EMBL/GenBank/DDBJ databases">
        <title>Complete genome sequence of Spiroplasma gladiatoris TG-1 (DSM 22552).</title>
        <authorList>
            <person name="Lin Y.-C."/>
            <person name="Chou L."/>
            <person name="Kuo C.-H."/>
        </authorList>
    </citation>
    <scope>NUCLEOTIDE SEQUENCE [LARGE SCALE GENOMIC DNA]</scope>
    <source>
        <strain evidence="8 9">TG-1</strain>
    </source>
</reference>
<keyword evidence="5 7" id="KW-1133">Transmembrane helix</keyword>
<feature type="transmembrane region" description="Helical" evidence="7">
    <location>
        <begin position="138"/>
        <end position="160"/>
    </location>
</feature>
<feature type="transmembrane region" description="Helical" evidence="7">
    <location>
        <begin position="451"/>
        <end position="472"/>
    </location>
</feature>
<dbReference type="AlphaFoldDB" id="A0A4P7AJ52"/>
<feature type="transmembrane region" description="Helical" evidence="7">
    <location>
        <begin position="34"/>
        <end position="57"/>
    </location>
</feature>
<feature type="transmembrane region" description="Helical" evidence="7">
    <location>
        <begin position="180"/>
        <end position="200"/>
    </location>
</feature>
<name>A0A4P7AJ52_9MOLU</name>
<evidence type="ECO:0000256" key="2">
    <source>
        <dbReference type="ARBA" id="ARBA00022448"/>
    </source>
</evidence>
<gene>
    <name evidence="8" type="ORF">SGLAD_v1c04870</name>
</gene>
<evidence type="ECO:0000256" key="7">
    <source>
        <dbReference type="SAM" id="Phobius"/>
    </source>
</evidence>
<keyword evidence="3" id="KW-1003">Cell membrane</keyword>
<feature type="transmembrane region" description="Helical" evidence="7">
    <location>
        <begin position="484"/>
        <end position="506"/>
    </location>
</feature>
<feature type="transmembrane region" description="Helical" evidence="7">
    <location>
        <begin position="362"/>
        <end position="381"/>
    </location>
</feature>
<dbReference type="Proteomes" id="UP000294309">
    <property type="component" value="Chromosome"/>
</dbReference>
<evidence type="ECO:0000256" key="3">
    <source>
        <dbReference type="ARBA" id="ARBA00022475"/>
    </source>
</evidence>
<organism evidence="8 9">
    <name type="scientific">Spiroplasma gladiatoris</name>
    <dbReference type="NCBI Taxonomy" id="2143"/>
    <lineage>
        <taxon>Bacteria</taxon>
        <taxon>Bacillati</taxon>
        <taxon>Mycoplasmatota</taxon>
        <taxon>Mollicutes</taxon>
        <taxon>Entomoplasmatales</taxon>
        <taxon>Spiroplasmataceae</taxon>
        <taxon>Spiroplasma</taxon>
    </lineage>
</organism>
<feature type="transmembrane region" description="Helical" evidence="7">
    <location>
        <begin position="94"/>
        <end position="118"/>
    </location>
</feature>
<accession>A0A4P7AJ52</accession>
<dbReference type="InterPro" id="IPR002293">
    <property type="entry name" value="AA/rel_permease1"/>
</dbReference>
<dbReference type="Gene3D" id="1.20.1740.10">
    <property type="entry name" value="Amino acid/polyamine transporter I"/>
    <property type="match status" value="1"/>
</dbReference>
<evidence type="ECO:0000256" key="6">
    <source>
        <dbReference type="ARBA" id="ARBA00023136"/>
    </source>
</evidence>
<dbReference type="KEGG" id="sgq:SGLAD_v1c04870"/>
<feature type="transmembrane region" description="Helical" evidence="7">
    <location>
        <begin position="313"/>
        <end position="342"/>
    </location>
</feature>
<keyword evidence="4 7" id="KW-0812">Transmembrane</keyword>
<dbReference type="InterPro" id="IPR050367">
    <property type="entry name" value="APC_superfamily"/>
</dbReference>
<dbReference type="PIRSF" id="PIRSF006060">
    <property type="entry name" value="AA_transporter"/>
    <property type="match status" value="1"/>
</dbReference>
<dbReference type="Pfam" id="PF13520">
    <property type="entry name" value="AA_permease_2"/>
    <property type="match status" value="1"/>
</dbReference>
<proteinExistence type="predicted"/>
<feature type="transmembrane region" description="Helical" evidence="7">
    <location>
        <begin position="7"/>
        <end position="28"/>
    </location>
</feature>
<dbReference type="EMBL" id="CP038013">
    <property type="protein sequence ID" value="QBQ07686.1"/>
    <property type="molecule type" value="Genomic_DNA"/>
</dbReference>
<comment type="subcellular location">
    <subcellularLocation>
        <location evidence="1">Cell membrane</location>
        <topology evidence="1">Multi-pass membrane protein</topology>
    </subcellularLocation>
</comment>
<keyword evidence="9" id="KW-1185">Reference proteome</keyword>
<keyword evidence="6 7" id="KW-0472">Membrane</keyword>
<evidence type="ECO:0000256" key="4">
    <source>
        <dbReference type="ARBA" id="ARBA00022692"/>
    </source>
</evidence>
<dbReference type="PANTHER" id="PTHR42770:SF15">
    <property type="entry name" value="GLUTAMATE_GAMMA-AMINOBUTYRATE ANTIPORTER-RELATED"/>
    <property type="match status" value="1"/>
</dbReference>
<dbReference type="GO" id="GO:0022857">
    <property type="term" value="F:transmembrane transporter activity"/>
    <property type="evidence" value="ECO:0007669"/>
    <property type="project" value="InterPro"/>
</dbReference>
<evidence type="ECO:0000256" key="5">
    <source>
        <dbReference type="ARBA" id="ARBA00022989"/>
    </source>
</evidence>
<dbReference type="GO" id="GO:0005886">
    <property type="term" value="C:plasma membrane"/>
    <property type="evidence" value="ECO:0007669"/>
    <property type="project" value="UniProtKB-SubCell"/>
</dbReference>
<evidence type="ECO:0000256" key="1">
    <source>
        <dbReference type="ARBA" id="ARBA00004651"/>
    </source>
</evidence>
<keyword evidence="2" id="KW-0813">Transport</keyword>
<dbReference type="PANTHER" id="PTHR42770">
    <property type="entry name" value="AMINO ACID TRANSPORTER-RELATED"/>
    <property type="match status" value="1"/>
</dbReference>
<dbReference type="OrthoDB" id="9791588at2"/>
<evidence type="ECO:0000313" key="8">
    <source>
        <dbReference type="EMBL" id="QBQ07686.1"/>
    </source>
</evidence>
<protein>
    <submittedName>
        <fullName evidence="8">APC family permease</fullName>
    </submittedName>
</protein>